<dbReference type="PROSITE" id="PS51556">
    <property type="entry name" value="SAM_MT_MG_PIX"/>
    <property type="match status" value="1"/>
</dbReference>
<dbReference type="InterPro" id="IPR029063">
    <property type="entry name" value="SAM-dependent_MTases_sf"/>
</dbReference>
<dbReference type="InterPro" id="IPR010251">
    <property type="entry name" value="Mg_prot_MeTrfase"/>
</dbReference>
<dbReference type="AlphaFoldDB" id="A0A1I6MWC9"/>
<dbReference type="GO" id="GO:0032259">
    <property type="term" value="P:methylation"/>
    <property type="evidence" value="ECO:0007669"/>
    <property type="project" value="UniProtKB-KW"/>
</dbReference>
<dbReference type="EC" id="2.1.1.11" evidence="4"/>
<dbReference type="PANTHER" id="PTHR43464">
    <property type="entry name" value="METHYLTRANSFERASE"/>
    <property type="match status" value="1"/>
</dbReference>
<accession>A0A1I6MWC9</accession>
<feature type="domain" description="Magnesium-protoporphyrin IX methyltransferase C-terminal" evidence="6">
    <location>
        <begin position="129"/>
        <end position="223"/>
    </location>
</feature>
<evidence type="ECO:0000259" key="6">
    <source>
        <dbReference type="Pfam" id="PF07109"/>
    </source>
</evidence>
<protein>
    <recommendedName>
        <fullName evidence="4">Magnesium protoporphyrin IX methyltransferase</fullName>
        <ecNumber evidence="4">2.1.1.11</ecNumber>
    </recommendedName>
</protein>
<evidence type="ECO:0000259" key="5">
    <source>
        <dbReference type="Pfam" id="PF05175"/>
    </source>
</evidence>
<organism evidence="7 8">
    <name type="scientific">Yoonia litorea</name>
    <dbReference type="NCBI Taxonomy" id="1123755"/>
    <lineage>
        <taxon>Bacteria</taxon>
        <taxon>Pseudomonadati</taxon>
        <taxon>Pseudomonadota</taxon>
        <taxon>Alphaproteobacteria</taxon>
        <taxon>Rhodobacterales</taxon>
        <taxon>Paracoccaceae</taxon>
        <taxon>Yoonia</taxon>
    </lineage>
</organism>
<evidence type="ECO:0000313" key="8">
    <source>
        <dbReference type="Proteomes" id="UP000198926"/>
    </source>
</evidence>
<evidence type="ECO:0000256" key="2">
    <source>
        <dbReference type="ARBA" id="ARBA00022679"/>
    </source>
</evidence>
<dbReference type="InterPro" id="IPR007848">
    <property type="entry name" value="Small_mtfrase_dom"/>
</dbReference>
<sequence length="229" mass="25182">MSNYAATRDRVEHYFDRTATKVWERLTSDAPVSGVRATVRAGRDQMRALMLAQLPNDLRGARVLDAGCGTGTMTFELARRGAEVVAVDISPALVGIAERRMPPELSGQITWTAGDMLEDTYGRFDHILAMDSMIYYSASDIAGLLAKAAPRLNGKFIFTIAPRTPALMAMWRIGKLFPRADRSPVMIPQTTAAIAQALRDVGNKDRLAEVKQVKSGFYISKALVFEGDR</sequence>
<dbReference type="CDD" id="cd02440">
    <property type="entry name" value="AdoMet_MTases"/>
    <property type="match status" value="1"/>
</dbReference>
<dbReference type="GO" id="GO:0046406">
    <property type="term" value="F:magnesium protoporphyrin IX methyltransferase activity"/>
    <property type="evidence" value="ECO:0007669"/>
    <property type="project" value="UniProtKB-UniRule"/>
</dbReference>
<dbReference type="InterPro" id="IPR010940">
    <property type="entry name" value="Mg_prot_MeTrfase_C"/>
</dbReference>
<dbReference type="OrthoDB" id="9765084at2"/>
<dbReference type="NCBIfam" id="TIGR02021">
    <property type="entry name" value="BchM-ChlM"/>
    <property type="match status" value="1"/>
</dbReference>
<keyword evidence="8" id="KW-1185">Reference proteome</keyword>
<dbReference type="STRING" id="1123755.SAMN05444714_2384"/>
<dbReference type="PANTHER" id="PTHR43464:SF19">
    <property type="entry name" value="UBIQUINONE BIOSYNTHESIS O-METHYLTRANSFERASE, MITOCHONDRIAL"/>
    <property type="match status" value="1"/>
</dbReference>
<dbReference type="GO" id="GO:0015995">
    <property type="term" value="P:chlorophyll biosynthetic process"/>
    <property type="evidence" value="ECO:0007669"/>
    <property type="project" value="UniProtKB-UniRule"/>
</dbReference>
<evidence type="ECO:0000256" key="3">
    <source>
        <dbReference type="ARBA" id="ARBA00022691"/>
    </source>
</evidence>
<reference evidence="7 8" key="1">
    <citation type="submission" date="2016-10" db="EMBL/GenBank/DDBJ databases">
        <authorList>
            <person name="de Groot N.N."/>
        </authorList>
    </citation>
    <scope>NUCLEOTIDE SEQUENCE [LARGE SCALE GENOMIC DNA]</scope>
    <source>
        <strain evidence="7 8">DSM 29433</strain>
    </source>
</reference>
<keyword evidence="3" id="KW-0949">S-adenosyl-L-methionine</keyword>
<dbReference type="EMBL" id="FOZM01000002">
    <property type="protein sequence ID" value="SFS19858.1"/>
    <property type="molecule type" value="Genomic_DNA"/>
</dbReference>
<dbReference type="RefSeq" id="WP_090208687.1">
    <property type="nucleotide sequence ID" value="NZ_FOZM01000002.1"/>
</dbReference>
<dbReference type="Gene3D" id="3.40.50.150">
    <property type="entry name" value="Vaccinia Virus protein VP39"/>
    <property type="match status" value="1"/>
</dbReference>
<dbReference type="SUPFAM" id="SSF53335">
    <property type="entry name" value="S-adenosyl-L-methionine-dependent methyltransferases"/>
    <property type="match status" value="1"/>
</dbReference>
<evidence type="ECO:0000256" key="4">
    <source>
        <dbReference type="NCBIfam" id="TIGR02021"/>
    </source>
</evidence>
<dbReference type="Pfam" id="PF07109">
    <property type="entry name" value="Mg-por_mtran_C"/>
    <property type="match status" value="1"/>
</dbReference>
<keyword evidence="2 7" id="KW-0808">Transferase</keyword>
<dbReference type="Proteomes" id="UP000198926">
    <property type="component" value="Unassembled WGS sequence"/>
</dbReference>
<name>A0A1I6MWC9_9RHOB</name>
<evidence type="ECO:0000313" key="7">
    <source>
        <dbReference type="EMBL" id="SFS19858.1"/>
    </source>
</evidence>
<feature type="domain" description="Methyltransferase small" evidence="5">
    <location>
        <begin position="44"/>
        <end position="128"/>
    </location>
</feature>
<dbReference type="Pfam" id="PF05175">
    <property type="entry name" value="MTS"/>
    <property type="match status" value="1"/>
</dbReference>
<evidence type="ECO:0000256" key="1">
    <source>
        <dbReference type="ARBA" id="ARBA00022603"/>
    </source>
</evidence>
<keyword evidence="1 7" id="KW-0489">Methyltransferase</keyword>
<proteinExistence type="predicted"/>
<gene>
    <name evidence="7" type="ORF">SAMN05444714_2384</name>
</gene>